<protein>
    <submittedName>
        <fullName evidence="3">SAP domain containing protein</fullName>
    </submittedName>
</protein>
<dbReference type="InterPro" id="IPR015216">
    <property type="entry name" value="SANTA"/>
</dbReference>
<feature type="compositionally biased region" description="Basic and acidic residues" evidence="1">
    <location>
        <begin position="205"/>
        <end position="218"/>
    </location>
</feature>
<feature type="compositionally biased region" description="Low complexity" evidence="1">
    <location>
        <begin position="219"/>
        <end position="230"/>
    </location>
</feature>
<dbReference type="Pfam" id="PF09133">
    <property type="entry name" value="SANTA"/>
    <property type="match status" value="1"/>
</dbReference>
<feature type="region of interest" description="Disordered" evidence="1">
    <location>
        <begin position="156"/>
        <end position="280"/>
    </location>
</feature>
<feature type="compositionally biased region" description="Basic and acidic residues" evidence="1">
    <location>
        <begin position="900"/>
        <end position="921"/>
    </location>
</feature>
<feature type="region of interest" description="Disordered" evidence="1">
    <location>
        <begin position="518"/>
        <end position="573"/>
    </location>
</feature>
<dbReference type="PROSITE" id="PS50800">
    <property type="entry name" value="SAP"/>
    <property type="match status" value="1"/>
</dbReference>
<feature type="compositionally biased region" description="Low complexity" evidence="1">
    <location>
        <begin position="384"/>
        <end position="408"/>
    </location>
</feature>
<dbReference type="Proteomes" id="UP000011083">
    <property type="component" value="Unassembled WGS sequence"/>
</dbReference>
<feature type="region of interest" description="Disordered" evidence="1">
    <location>
        <begin position="1061"/>
        <end position="1295"/>
    </location>
</feature>
<sequence length="1524" mass="166336">MKRNQAARSGHMDAKSYGVGVESDFGVIVTKNSLRQREPSFALAEAKPAVALSEWYLKLIEVTCGTPPTSMGDTKTILDWFSGNVYELSGPMTKNPLILSALHARGFVPEILDQFKSGFPHNWKGLLQMVDQKRKIMTEAAAAAAAALQQEAGNGLLPVPGHHATNGNESVNDANVSMDVSGQQEESPAATNAERKSRAVAGNETNERKNEASSREKQGSSSKTATAAGSEPHGVRVKISHDDSSTAAGKGRGGAKTKKNEERDEEEEAEEEAEAEPVLLDGKVIAEMTRIELLKGLRARGKKKASGTRGQLAAMLERLVVAETVPQPQPQRDSPKTSKKADSIPMAAAAKQKVDKEPTESTTTPPPVAEELTQEKTDVEAALPQPQGQPSSIEGQQQQQQSEAPEASTSVLGDIGSEEPKQAETPPVLEPMQQNADEPKKEEVLRADDADLRPEAQLPQPSEAPQPQPLDVPLLFPQRDDNVDRNEQQQQQQVTEQPPEEVMMEVVELVSETTASMMIDGASPPQVEPYDSPTLELSSSSPCLSPSPPPRSPMSPVMASLSAPPDESGEAPAYWLSGVPHISIIPAALAFQLDAGALPPAANDSTSTAGALAAESSESLAAAAAAAVETVAATILADVGAELEKIAAESAPGGVPAEDKERPLPLTASSMTAEAPGEQPPKAEPQHEPEQPQEQPQAPAEVTSGQEEEHAAATAVEGSRQEEETTTEAGKEEKRTTTEGEAGEEAEEVATKTPSAADHPVEVQTEETKTEVEVEAEAEAEAEVRAKEEEEEEQPEEPFQHLDLLKRDEIVVELQKLGLPCRGKKPQILNRLKAALAARAAPEEAGKEELDQQQGEAAGAEETTSVAQPPEDEQPLSPVQPELEPESEPESEPIVATVDESERKSEDGDDKRTKRDRRWSDAMEEDEGEEEEEEEEETDTKTRKRRKQQKEEEGGDERAKLRDESRISKHRKKLEQNERRRIRSNQPATRPWSDPEELTRDEIAIELKKRNYPSNGARNALVRRLAYVMAVERGEEDPLAIPPEDCELMTKDQLATALAKRGFDNAGPIAKLRQRLQKGATSPRTAAESEDASKPEPEEEPEEPKTIAVAKRRRVSEDSEDGDKKKRKLSEADSNNNNNNKNDERKPERMAEAVSDGEEKQGEGDEEREEEHEDFEAEIENLMREAKEKGQRGKKRTSGTMYASDSLDEDEGGAGDDNGDGDSVRHHKQQTKQKSSKLHKKVKLEDQTSTTPRGARDEKKEADEKELKKKKEEERQRRAEERMKRREADRLRREEEIIQKRVMMLATTTGEQHARLAADDLDGMDDDLAGQSGAEELDELSTSTMSAMANSGDGSGGEEGVRSTPNKGGRGRRKSGGGKKSRAIKREEEEEELEDMELVYGRDNLEKLNTKILILQSKMRGLPTQKRRKIDMVNRIANFDDRQAAGEGQTATTETAGTTADDDAKRSGEQEALVDQQSVITDVAIDDDVILTSTAREPYSAPDEHDIDEVSDGGARPRPTSDSP</sequence>
<feature type="compositionally biased region" description="Acidic residues" evidence="1">
    <location>
        <begin position="1319"/>
        <end position="1328"/>
    </location>
</feature>
<dbReference type="VEuPathDB" id="AmoebaDB:ACA1_100410"/>
<evidence type="ECO:0000256" key="1">
    <source>
        <dbReference type="SAM" id="MobiDB-lite"/>
    </source>
</evidence>
<feature type="region of interest" description="Disordered" evidence="1">
    <location>
        <begin position="323"/>
        <end position="503"/>
    </location>
</feature>
<feature type="compositionally biased region" description="Basic and acidic residues" evidence="1">
    <location>
        <begin position="1181"/>
        <end position="1191"/>
    </location>
</feature>
<feature type="region of interest" description="Disordered" evidence="1">
    <location>
        <begin position="836"/>
        <end position="998"/>
    </location>
</feature>
<feature type="compositionally biased region" description="Basic and acidic residues" evidence="1">
    <location>
        <begin position="478"/>
        <end position="487"/>
    </location>
</feature>
<feature type="compositionally biased region" description="Basic residues" evidence="1">
    <location>
        <begin position="1225"/>
        <end position="1242"/>
    </location>
</feature>
<feature type="compositionally biased region" description="Basic residues" evidence="1">
    <location>
        <begin position="1369"/>
        <end position="1383"/>
    </location>
</feature>
<feature type="compositionally biased region" description="Basic and acidic residues" evidence="1">
    <location>
        <begin position="841"/>
        <end position="850"/>
    </location>
</feature>
<feature type="compositionally biased region" description="Basic and acidic residues" evidence="1">
    <location>
        <begin position="719"/>
        <end position="738"/>
    </location>
</feature>
<feature type="compositionally biased region" description="Polar residues" evidence="1">
    <location>
        <begin position="1340"/>
        <end position="1349"/>
    </location>
</feature>
<feature type="compositionally biased region" description="Basic and acidic residues" evidence="1">
    <location>
        <begin position="333"/>
        <end position="342"/>
    </location>
</feature>
<feature type="compositionally biased region" description="Low complexity" evidence="1">
    <location>
        <begin position="532"/>
        <end position="544"/>
    </location>
</feature>
<gene>
    <name evidence="3" type="ORF">ACA1_100410</name>
</gene>
<dbReference type="InterPro" id="IPR003034">
    <property type="entry name" value="SAP_dom"/>
</dbReference>
<dbReference type="GeneID" id="14913743"/>
<evidence type="ECO:0000259" key="2">
    <source>
        <dbReference type="PROSITE" id="PS50800"/>
    </source>
</evidence>
<feature type="compositionally biased region" description="Basic and acidic residues" evidence="1">
    <location>
        <begin position="1254"/>
        <end position="1295"/>
    </location>
</feature>
<feature type="compositionally biased region" description="Low complexity" evidence="1">
    <location>
        <begin position="605"/>
        <end position="618"/>
    </location>
</feature>
<feature type="compositionally biased region" description="Low complexity" evidence="1">
    <location>
        <begin position="488"/>
        <end position="497"/>
    </location>
</feature>
<feature type="compositionally biased region" description="Polar residues" evidence="1">
    <location>
        <begin position="165"/>
        <end position="190"/>
    </location>
</feature>
<feature type="region of interest" description="Disordered" evidence="1">
    <location>
        <begin position="648"/>
        <end position="806"/>
    </location>
</feature>
<reference evidence="3 4" key="1">
    <citation type="journal article" date="2013" name="Genome Biol.">
        <title>Genome of Acanthamoeba castellanii highlights extensive lateral gene transfer and early evolution of tyrosine kinase signaling.</title>
        <authorList>
            <person name="Clarke M."/>
            <person name="Lohan A.J."/>
            <person name="Liu B."/>
            <person name="Lagkouvardos I."/>
            <person name="Roy S."/>
            <person name="Zafar N."/>
            <person name="Bertelli C."/>
            <person name="Schilde C."/>
            <person name="Kianianmomeni A."/>
            <person name="Burglin T.R."/>
            <person name="Frech C."/>
            <person name="Turcotte B."/>
            <person name="Kopec K.O."/>
            <person name="Synnott J.M."/>
            <person name="Choo C."/>
            <person name="Paponov I."/>
            <person name="Finkler A."/>
            <person name="Soon Heng Tan C."/>
            <person name="Hutchins A.P."/>
            <person name="Weinmeier T."/>
            <person name="Rattei T."/>
            <person name="Chu J.S."/>
            <person name="Gimenez G."/>
            <person name="Irimia M."/>
            <person name="Rigden D.J."/>
            <person name="Fitzpatrick D.A."/>
            <person name="Lorenzo-Morales J."/>
            <person name="Bateman A."/>
            <person name="Chiu C.H."/>
            <person name="Tang P."/>
            <person name="Hegemann P."/>
            <person name="Fromm H."/>
            <person name="Raoult D."/>
            <person name="Greub G."/>
            <person name="Miranda-Saavedra D."/>
            <person name="Chen N."/>
            <person name="Nash P."/>
            <person name="Ginger M.L."/>
            <person name="Horn M."/>
            <person name="Schaap P."/>
            <person name="Caler L."/>
            <person name="Loftus B."/>
        </authorList>
    </citation>
    <scope>NUCLEOTIDE SEQUENCE [LARGE SCALE GENOMIC DNA]</scope>
    <source>
        <strain evidence="3 4">Neff</strain>
    </source>
</reference>
<feature type="region of interest" description="Disordered" evidence="1">
    <location>
        <begin position="598"/>
        <end position="618"/>
    </location>
</feature>
<accession>L8GK50</accession>
<evidence type="ECO:0000313" key="4">
    <source>
        <dbReference type="Proteomes" id="UP000011083"/>
    </source>
</evidence>
<feature type="region of interest" description="Disordered" evidence="1">
    <location>
        <begin position="1494"/>
        <end position="1524"/>
    </location>
</feature>
<dbReference type="STRING" id="1257118.L8GK50"/>
<proteinExistence type="predicted"/>
<feature type="compositionally biased region" description="Basic and acidic residues" evidence="1">
    <location>
        <begin position="949"/>
        <end position="967"/>
    </location>
</feature>
<feature type="compositionally biased region" description="Acidic residues" evidence="1">
    <location>
        <begin position="922"/>
        <end position="938"/>
    </location>
</feature>
<dbReference type="SMART" id="SM00513">
    <property type="entry name" value="SAP"/>
    <property type="match status" value="3"/>
</dbReference>
<dbReference type="EMBL" id="KB008097">
    <property type="protein sequence ID" value="ELR13204.1"/>
    <property type="molecule type" value="Genomic_DNA"/>
</dbReference>
<dbReference type="KEGG" id="acan:ACA1_100410"/>
<feature type="compositionally biased region" description="Basic and acidic residues" evidence="1">
    <location>
        <begin position="1141"/>
        <end position="1163"/>
    </location>
</feature>
<feature type="domain" description="SAP" evidence="2">
    <location>
        <begin position="802"/>
        <end position="836"/>
    </location>
</feature>
<feature type="compositionally biased region" description="Acidic residues" evidence="1">
    <location>
        <begin position="1164"/>
        <end position="1179"/>
    </location>
</feature>
<keyword evidence="4" id="KW-1185">Reference proteome</keyword>
<feature type="compositionally biased region" description="Acidic residues" evidence="1">
    <location>
        <begin position="1206"/>
        <end position="1220"/>
    </location>
</feature>
<feature type="compositionally biased region" description="Acidic residues" evidence="1">
    <location>
        <begin position="263"/>
        <end position="275"/>
    </location>
</feature>
<feature type="region of interest" description="Disordered" evidence="1">
    <location>
        <begin position="1314"/>
        <end position="1394"/>
    </location>
</feature>
<feature type="compositionally biased region" description="Basic and acidic residues" evidence="1">
    <location>
        <begin position="437"/>
        <end position="454"/>
    </location>
</feature>
<dbReference type="RefSeq" id="XP_004335217.1">
    <property type="nucleotide sequence ID" value="XM_004335169.1"/>
</dbReference>
<organism evidence="3 4">
    <name type="scientific">Acanthamoeba castellanii (strain ATCC 30010 / Neff)</name>
    <dbReference type="NCBI Taxonomy" id="1257118"/>
    <lineage>
        <taxon>Eukaryota</taxon>
        <taxon>Amoebozoa</taxon>
        <taxon>Discosea</taxon>
        <taxon>Longamoebia</taxon>
        <taxon>Centramoebida</taxon>
        <taxon>Acanthamoebidae</taxon>
        <taxon>Acanthamoeba</taxon>
    </lineage>
</organism>
<feature type="region of interest" description="Disordered" evidence="1">
    <location>
        <begin position="1439"/>
        <end position="1479"/>
    </location>
</feature>
<feature type="compositionally biased region" description="Low complexity" evidence="1">
    <location>
        <begin position="692"/>
        <end position="701"/>
    </location>
</feature>
<name>L8GK50_ACACF</name>
<feature type="compositionally biased region" description="Low complexity" evidence="1">
    <location>
        <begin position="1445"/>
        <end position="1459"/>
    </location>
</feature>
<evidence type="ECO:0000313" key="3">
    <source>
        <dbReference type="EMBL" id="ELR13204.1"/>
    </source>
</evidence>